<name>A0A6J4LIM9_9CYAN</name>
<feature type="compositionally biased region" description="Polar residues" evidence="1">
    <location>
        <begin position="24"/>
        <end position="34"/>
    </location>
</feature>
<sequence>ESSSRTSSQRRRKLAHRTRYRPASQFTNSRSQCYYRNGGRI</sequence>
<dbReference type="AlphaFoldDB" id="A0A6J4LIM9"/>
<protein>
    <submittedName>
        <fullName evidence="2">Helicase, SNF2/RAD54 family @ intein-containing</fullName>
    </submittedName>
</protein>
<reference evidence="2" key="1">
    <citation type="submission" date="2020-02" db="EMBL/GenBank/DDBJ databases">
        <authorList>
            <person name="Meier V. D."/>
        </authorList>
    </citation>
    <scope>NUCLEOTIDE SEQUENCE</scope>
    <source>
        <strain evidence="2">AVDCRST_MAG84</strain>
    </source>
</reference>
<feature type="non-terminal residue" evidence="2">
    <location>
        <position position="1"/>
    </location>
</feature>
<evidence type="ECO:0000313" key="2">
    <source>
        <dbReference type="EMBL" id="CAA9332839.1"/>
    </source>
</evidence>
<evidence type="ECO:0000256" key="1">
    <source>
        <dbReference type="SAM" id="MobiDB-lite"/>
    </source>
</evidence>
<feature type="non-terminal residue" evidence="2">
    <location>
        <position position="41"/>
    </location>
</feature>
<accession>A0A6J4LIM9</accession>
<keyword evidence="2" id="KW-0067">ATP-binding</keyword>
<proteinExistence type="predicted"/>
<feature type="compositionally biased region" description="Basic residues" evidence="1">
    <location>
        <begin position="8"/>
        <end position="20"/>
    </location>
</feature>
<feature type="region of interest" description="Disordered" evidence="1">
    <location>
        <begin position="1"/>
        <end position="41"/>
    </location>
</feature>
<keyword evidence="2" id="KW-0378">Hydrolase</keyword>
<dbReference type="GO" id="GO:0004386">
    <property type="term" value="F:helicase activity"/>
    <property type="evidence" value="ECO:0007669"/>
    <property type="project" value="UniProtKB-KW"/>
</dbReference>
<organism evidence="2">
    <name type="scientific">uncultured Microcoleus sp</name>
    <dbReference type="NCBI Taxonomy" id="259945"/>
    <lineage>
        <taxon>Bacteria</taxon>
        <taxon>Bacillati</taxon>
        <taxon>Cyanobacteriota</taxon>
        <taxon>Cyanophyceae</taxon>
        <taxon>Oscillatoriophycideae</taxon>
        <taxon>Oscillatoriales</taxon>
        <taxon>Microcoleaceae</taxon>
        <taxon>Microcoleus</taxon>
        <taxon>environmental samples</taxon>
    </lineage>
</organism>
<gene>
    <name evidence="2" type="ORF">AVDCRST_MAG84-1956</name>
</gene>
<keyword evidence="2" id="KW-0347">Helicase</keyword>
<keyword evidence="2" id="KW-0547">Nucleotide-binding</keyword>
<dbReference type="EMBL" id="CADCTZ010000324">
    <property type="protein sequence ID" value="CAA9332839.1"/>
    <property type="molecule type" value="Genomic_DNA"/>
</dbReference>